<comment type="similarity">
    <text evidence="1">Belongs to the mTERF family.</text>
</comment>
<name>A0A835R8B6_VANPL</name>
<protein>
    <submittedName>
        <fullName evidence="4">Uncharacterized protein</fullName>
    </submittedName>
</protein>
<keyword evidence="3" id="KW-0809">Transit peptide</keyword>
<evidence type="ECO:0000313" key="5">
    <source>
        <dbReference type="Proteomes" id="UP000639772"/>
    </source>
</evidence>
<sequence length="389" mass="43987">MLRFHLRNLSLLCVAGGRSCEGFVRLFYREIVCKTLNPNTSSNSDPIASFLRNSCGLSPSAALTAAKKANLKIAAKDDSVVHLLKDYGFDGAQIAIVAAKFPSLFFNSHPERSIRPKLEFFLAAGFSRAFLIRLLCKDPQIIKCSIQRRLSPNIDLVRFILGGDIEAVTSAIMGSTWILRRNPEMQILPNLKTLRQHGVTHDNVARIFLWYPRLVTQEPARFSKSVAFLKEIGPDPWKSTFVPALNVACGLTQATWERKIQLYQSLGWSLEETISAFKRSPMCMLHSEEKVRKIMGFCTENLKWGPAFLASRPTLLSLSFEKRIVPRYAVFSRLEKMGITGKNFSFSNVLISSESTFLKKYVFNFKDQAQELLQAYNDKLKLTAFQVDL</sequence>
<dbReference type="Gene3D" id="1.25.70.10">
    <property type="entry name" value="Transcription termination factor 3, mitochondrial"/>
    <property type="match status" value="1"/>
</dbReference>
<dbReference type="EMBL" id="JADCNM010000004">
    <property type="protein sequence ID" value="KAG0487415.1"/>
    <property type="molecule type" value="Genomic_DNA"/>
</dbReference>
<dbReference type="Proteomes" id="UP000639772">
    <property type="component" value="Unassembled WGS sequence"/>
</dbReference>
<dbReference type="PANTHER" id="PTHR13068:SF236">
    <property type="entry name" value="OS02G0749800 PROTEIN"/>
    <property type="match status" value="1"/>
</dbReference>
<reference evidence="4 5" key="1">
    <citation type="journal article" date="2020" name="Nat. Food">
        <title>A phased Vanilla planifolia genome enables genetic improvement of flavour and production.</title>
        <authorList>
            <person name="Hasing T."/>
            <person name="Tang H."/>
            <person name="Brym M."/>
            <person name="Khazi F."/>
            <person name="Huang T."/>
            <person name="Chambers A.H."/>
        </authorList>
    </citation>
    <scope>NUCLEOTIDE SEQUENCE [LARGE SCALE GENOMIC DNA]</scope>
    <source>
        <tissue evidence="4">Leaf</tissue>
    </source>
</reference>
<proteinExistence type="inferred from homology"/>
<organism evidence="4 5">
    <name type="scientific">Vanilla planifolia</name>
    <name type="common">Vanilla</name>
    <dbReference type="NCBI Taxonomy" id="51239"/>
    <lineage>
        <taxon>Eukaryota</taxon>
        <taxon>Viridiplantae</taxon>
        <taxon>Streptophyta</taxon>
        <taxon>Embryophyta</taxon>
        <taxon>Tracheophyta</taxon>
        <taxon>Spermatophyta</taxon>
        <taxon>Magnoliopsida</taxon>
        <taxon>Liliopsida</taxon>
        <taxon>Asparagales</taxon>
        <taxon>Orchidaceae</taxon>
        <taxon>Vanilloideae</taxon>
        <taxon>Vanilleae</taxon>
        <taxon>Vanilla</taxon>
    </lineage>
</organism>
<dbReference type="GO" id="GO:0003676">
    <property type="term" value="F:nucleic acid binding"/>
    <property type="evidence" value="ECO:0007669"/>
    <property type="project" value="InterPro"/>
</dbReference>
<keyword evidence="2" id="KW-0805">Transcription regulation</keyword>
<dbReference type="InterPro" id="IPR003690">
    <property type="entry name" value="MTERF"/>
</dbReference>
<dbReference type="InterPro" id="IPR038538">
    <property type="entry name" value="MTERF_sf"/>
</dbReference>
<dbReference type="FunFam" id="1.25.70.10:FF:000001">
    <property type="entry name" value="Mitochondrial transcription termination factor-like"/>
    <property type="match status" value="1"/>
</dbReference>
<evidence type="ECO:0000256" key="1">
    <source>
        <dbReference type="ARBA" id="ARBA00007692"/>
    </source>
</evidence>
<dbReference type="AlphaFoldDB" id="A0A835R8B6"/>
<dbReference type="PANTHER" id="PTHR13068">
    <property type="entry name" value="CGI-12 PROTEIN-RELATED"/>
    <property type="match status" value="1"/>
</dbReference>
<evidence type="ECO:0000313" key="4">
    <source>
        <dbReference type="EMBL" id="KAG0487415.1"/>
    </source>
</evidence>
<dbReference type="SMART" id="SM00733">
    <property type="entry name" value="Mterf"/>
    <property type="match status" value="6"/>
</dbReference>
<dbReference type="Pfam" id="PF02536">
    <property type="entry name" value="mTERF"/>
    <property type="match status" value="1"/>
</dbReference>
<evidence type="ECO:0000256" key="2">
    <source>
        <dbReference type="ARBA" id="ARBA00022472"/>
    </source>
</evidence>
<dbReference type="OrthoDB" id="637682at2759"/>
<keyword evidence="2" id="KW-0806">Transcription termination</keyword>
<keyword evidence="2" id="KW-0804">Transcription</keyword>
<accession>A0A835R8B6</accession>
<dbReference type="GO" id="GO:0006353">
    <property type="term" value="P:DNA-templated transcription termination"/>
    <property type="evidence" value="ECO:0007669"/>
    <property type="project" value="UniProtKB-KW"/>
</dbReference>
<comment type="caution">
    <text evidence="4">The sequence shown here is derived from an EMBL/GenBank/DDBJ whole genome shotgun (WGS) entry which is preliminary data.</text>
</comment>
<evidence type="ECO:0000256" key="3">
    <source>
        <dbReference type="ARBA" id="ARBA00022946"/>
    </source>
</evidence>
<gene>
    <name evidence="4" type="ORF">HPP92_009510</name>
</gene>